<organism evidence="2">
    <name type="scientific">hydrothermal vent metagenome</name>
    <dbReference type="NCBI Taxonomy" id="652676"/>
    <lineage>
        <taxon>unclassified sequences</taxon>
        <taxon>metagenomes</taxon>
        <taxon>ecological metagenomes</taxon>
    </lineage>
</organism>
<sequence length="226" mass="25135">MTLEAYFSRQIQLWGEATQKSLLKKKIAIIGSGGLGCTLAMALGTSGIGEIHMVDFDRISGHNIHRQIAFTLDDEGKNKAKAVTALLEKKNPFVKAVAFDMAFEDFKEMGNSYDLILDATDNLPVRAEIDKYAKAIGIPWVYASVEEYNGQVCFFDEANFQVFNISDHKPGGITAPVVMYIGSLQANLALRYLAGLPIAKDKLYYLYFDDEGELITQKFGMPKEKK</sequence>
<dbReference type="PANTHER" id="PTHR10953">
    <property type="entry name" value="UBIQUITIN-ACTIVATING ENZYME E1"/>
    <property type="match status" value="1"/>
</dbReference>
<evidence type="ECO:0000259" key="1">
    <source>
        <dbReference type="Pfam" id="PF00899"/>
    </source>
</evidence>
<protein>
    <submittedName>
        <fullName evidence="2">Sulfur carrier protein adenylyltransferase ThiF</fullName>
    </submittedName>
</protein>
<feature type="domain" description="THIF-type NAD/FAD binding fold" evidence="1">
    <location>
        <begin position="7"/>
        <end position="209"/>
    </location>
</feature>
<dbReference type="GO" id="GO:0016779">
    <property type="term" value="F:nucleotidyltransferase activity"/>
    <property type="evidence" value="ECO:0007669"/>
    <property type="project" value="UniProtKB-KW"/>
</dbReference>
<proteinExistence type="predicted"/>
<accession>A0A1W1E705</accession>
<dbReference type="GO" id="GO:0005737">
    <property type="term" value="C:cytoplasm"/>
    <property type="evidence" value="ECO:0007669"/>
    <property type="project" value="TreeGrafter"/>
</dbReference>
<dbReference type="Pfam" id="PF00899">
    <property type="entry name" value="ThiF"/>
    <property type="match status" value="1"/>
</dbReference>
<dbReference type="EMBL" id="FPIB01000002">
    <property type="protein sequence ID" value="SFV89754.1"/>
    <property type="molecule type" value="Genomic_DNA"/>
</dbReference>
<reference evidence="2" key="1">
    <citation type="submission" date="2016-10" db="EMBL/GenBank/DDBJ databases">
        <authorList>
            <person name="de Groot N.N."/>
        </authorList>
    </citation>
    <scope>NUCLEOTIDE SEQUENCE</scope>
</reference>
<keyword evidence="2" id="KW-0548">Nucleotidyltransferase</keyword>
<dbReference type="AlphaFoldDB" id="A0A1W1E705"/>
<dbReference type="GO" id="GO:0004792">
    <property type="term" value="F:thiosulfate-cyanide sulfurtransferase activity"/>
    <property type="evidence" value="ECO:0007669"/>
    <property type="project" value="TreeGrafter"/>
</dbReference>
<name>A0A1W1E705_9ZZZZ</name>
<keyword evidence="2" id="KW-0808">Transferase</keyword>
<dbReference type="InterPro" id="IPR045886">
    <property type="entry name" value="ThiF/MoeB/HesA"/>
</dbReference>
<dbReference type="InterPro" id="IPR000594">
    <property type="entry name" value="ThiF_NAD_FAD-bd"/>
</dbReference>
<dbReference type="GO" id="GO:0008641">
    <property type="term" value="F:ubiquitin-like modifier activating enzyme activity"/>
    <property type="evidence" value="ECO:0007669"/>
    <property type="project" value="InterPro"/>
</dbReference>
<evidence type="ECO:0000313" key="2">
    <source>
        <dbReference type="EMBL" id="SFV89754.1"/>
    </source>
</evidence>
<dbReference type="PANTHER" id="PTHR10953:SF102">
    <property type="entry name" value="ADENYLYLTRANSFERASE AND SULFURTRANSFERASE MOCS3"/>
    <property type="match status" value="1"/>
</dbReference>
<dbReference type="Gene3D" id="3.40.50.720">
    <property type="entry name" value="NAD(P)-binding Rossmann-like Domain"/>
    <property type="match status" value="1"/>
</dbReference>
<dbReference type="InterPro" id="IPR035985">
    <property type="entry name" value="Ubiquitin-activating_enz"/>
</dbReference>
<dbReference type="CDD" id="cd00757">
    <property type="entry name" value="ThiF_MoeB_HesA_family"/>
    <property type="match status" value="1"/>
</dbReference>
<gene>
    <name evidence="2" type="ORF">MNB_SV-4-1488</name>
</gene>
<dbReference type="SUPFAM" id="SSF69572">
    <property type="entry name" value="Activating enzymes of the ubiquitin-like proteins"/>
    <property type="match status" value="1"/>
</dbReference>